<evidence type="ECO:0000313" key="2">
    <source>
        <dbReference type="EMBL" id="KAA6372637.1"/>
    </source>
</evidence>
<sequence>MEGEEVELSGTQNRMEKYDASTEDDDQFGSTGSGDQRVLYQSPVQSQYDRKEGGIELTWRYQDSSRNLKAIRHKTALKRDFEAHS</sequence>
<reference evidence="2 3" key="1">
    <citation type="submission" date="2019-03" db="EMBL/GenBank/DDBJ databases">
        <title>Single cell metagenomics reveals metabolic interactions within the superorganism composed of flagellate Streblomastix strix and complex community of Bacteroidetes bacteria on its surface.</title>
        <authorList>
            <person name="Treitli S.C."/>
            <person name="Kolisko M."/>
            <person name="Husnik F."/>
            <person name="Keeling P."/>
            <person name="Hampl V."/>
        </authorList>
    </citation>
    <scope>NUCLEOTIDE SEQUENCE [LARGE SCALE GENOMIC DNA]</scope>
    <source>
        <strain evidence="2">ST1C</strain>
    </source>
</reference>
<dbReference type="EMBL" id="SNRW01013427">
    <property type="protein sequence ID" value="KAA6372637.1"/>
    <property type="molecule type" value="Genomic_DNA"/>
</dbReference>
<evidence type="ECO:0000313" key="3">
    <source>
        <dbReference type="Proteomes" id="UP000324800"/>
    </source>
</evidence>
<feature type="region of interest" description="Disordered" evidence="1">
    <location>
        <begin position="1"/>
        <end position="37"/>
    </location>
</feature>
<protein>
    <submittedName>
        <fullName evidence="2">Uncharacterized protein</fullName>
    </submittedName>
</protein>
<name>A0A5J4UQF2_9EUKA</name>
<gene>
    <name evidence="2" type="ORF">EZS28_031834</name>
</gene>
<proteinExistence type="predicted"/>
<comment type="caution">
    <text evidence="2">The sequence shown here is derived from an EMBL/GenBank/DDBJ whole genome shotgun (WGS) entry which is preliminary data.</text>
</comment>
<feature type="non-terminal residue" evidence="2">
    <location>
        <position position="85"/>
    </location>
</feature>
<dbReference type="AlphaFoldDB" id="A0A5J4UQF2"/>
<evidence type="ECO:0000256" key="1">
    <source>
        <dbReference type="SAM" id="MobiDB-lite"/>
    </source>
</evidence>
<accession>A0A5J4UQF2</accession>
<organism evidence="2 3">
    <name type="scientific">Streblomastix strix</name>
    <dbReference type="NCBI Taxonomy" id="222440"/>
    <lineage>
        <taxon>Eukaryota</taxon>
        <taxon>Metamonada</taxon>
        <taxon>Preaxostyla</taxon>
        <taxon>Oxymonadida</taxon>
        <taxon>Streblomastigidae</taxon>
        <taxon>Streblomastix</taxon>
    </lineage>
</organism>
<dbReference type="Proteomes" id="UP000324800">
    <property type="component" value="Unassembled WGS sequence"/>
</dbReference>